<proteinExistence type="predicted"/>
<sequence length="72" mass="7675">SIIRDKIDVSTLSSKTLKAILARDKVSAAGVLERSELLERVNMLLDNVKAEISGSGGAEPSEEMLCKVSFPG</sequence>
<keyword evidence="2" id="KW-1185">Reference proteome</keyword>
<gene>
    <name evidence="1" type="ORF">HK097_004320</name>
</gene>
<accession>A0AAD5WZ40</accession>
<comment type="caution">
    <text evidence="1">The sequence shown here is derived from an EMBL/GenBank/DDBJ whole genome shotgun (WGS) entry which is preliminary data.</text>
</comment>
<protein>
    <submittedName>
        <fullName evidence="1">Uncharacterized protein</fullName>
    </submittedName>
</protein>
<organism evidence="1 2">
    <name type="scientific">Rhizophlyctis rosea</name>
    <dbReference type="NCBI Taxonomy" id="64517"/>
    <lineage>
        <taxon>Eukaryota</taxon>
        <taxon>Fungi</taxon>
        <taxon>Fungi incertae sedis</taxon>
        <taxon>Chytridiomycota</taxon>
        <taxon>Chytridiomycota incertae sedis</taxon>
        <taxon>Chytridiomycetes</taxon>
        <taxon>Rhizophlyctidales</taxon>
        <taxon>Rhizophlyctidaceae</taxon>
        <taxon>Rhizophlyctis</taxon>
    </lineage>
</organism>
<reference evidence="1" key="1">
    <citation type="submission" date="2020-05" db="EMBL/GenBank/DDBJ databases">
        <title>Phylogenomic resolution of chytrid fungi.</title>
        <authorList>
            <person name="Stajich J.E."/>
            <person name="Amses K."/>
            <person name="Simmons R."/>
            <person name="Seto K."/>
            <person name="Myers J."/>
            <person name="Bonds A."/>
            <person name="Quandt C.A."/>
            <person name="Barry K."/>
            <person name="Liu P."/>
            <person name="Grigoriev I."/>
            <person name="Longcore J.E."/>
            <person name="James T.Y."/>
        </authorList>
    </citation>
    <scope>NUCLEOTIDE SEQUENCE</scope>
    <source>
        <strain evidence="1">JEL0318</strain>
    </source>
</reference>
<dbReference type="AlphaFoldDB" id="A0AAD5WZ40"/>
<dbReference type="Proteomes" id="UP001212841">
    <property type="component" value="Unassembled WGS sequence"/>
</dbReference>
<evidence type="ECO:0000313" key="1">
    <source>
        <dbReference type="EMBL" id="KAJ3035020.1"/>
    </source>
</evidence>
<name>A0AAD5WZ40_9FUNG</name>
<dbReference type="EMBL" id="JADGJD010002093">
    <property type="protein sequence ID" value="KAJ3035020.1"/>
    <property type="molecule type" value="Genomic_DNA"/>
</dbReference>
<feature type="non-terminal residue" evidence="1">
    <location>
        <position position="1"/>
    </location>
</feature>
<evidence type="ECO:0000313" key="2">
    <source>
        <dbReference type="Proteomes" id="UP001212841"/>
    </source>
</evidence>